<dbReference type="AlphaFoldDB" id="A0A2P8CQZ7"/>
<evidence type="ECO:0000313" key="10">
    <source>
        <dbReference type="Proteomes" id="UP000240542"/>
    </source>
</evidence>
<keyword evidence="5 7" id="KW-0472">Membrane</keyword>
<feature type="region of interest" description="Disordered" evidence="6">
    <location>
        <begin position="1"/>
        <end position="49"/>
    </location>
</feature>
<evidence type="ECO:0000256" key="2">
    <source>
        <dbReference type="ARBA" id="ARBA00022475"/>
    </source>
</evidence>
<evidence type="ECO:0000256" key="1">
    <source>
        <dbReference type="ARBA" id="ARBA00004651"/>
    </source>
</evidence>
<comment type="caution">
    <text evidence="9">The sequence shown here is derived from an EMBL/GenBank/DDBJ whole genome shotgun (WGS) entry which is preliminary data.</text>
</comment>
<keyword evidence="3 7" id="KW-0812">Transmembrane</keyword>
<evidence type="ECO:0000256" key="7">
    <source>
        <dbReference type="SAM" id="Phobius"/>
    </source>
</evidence>
<feature type="compositionally biased region" description="Gly residues" evidence="6">
    <location>
        <begin position="20"/>
        <end position="49"/>
    </location>
</feature>
<dbReference type="InterPro" id="IPR010432">
    <property type="entry name" value="RDD"/>
</dbReference>
<sequence>MYDPNMPNQPYQQGPYPPHGGYGQPQGPPQGGYGQPQGPPQYGGYGQPQGGYPQQQPGYGYGPQYASWGARLGAYLLDGLIVTLMVFAIVVVGVLASGAIVAASASSTGEPSDGSVVAGVVITITFYVGAFIASLFYYISPVAKTGATPGKKMVGIKIVKLDTGQPPSKGAAFGRILTVVGMGFVPFGGLLDGLWPLWDEPHKQAIHDKAVGTIVIDA</sequence>
<evidence type="ECO:0000256" key="6">
    <source>
        <dbReference type="SAM" id="MobiDB-lite"/>
    </source>
</evidence>
<comment type="subcellular location">
    <subcellularLocation>
        <location evidence="1">Cell membrane</location>
        <topology evidence="1">Multi-pass membrane protein</topology>
    </subcellularLocation>
</comment>
<evidence type="ECO:0000256" key="3">
    <source>
        <dbReference type="ARBA" id="ARBA00022692"/>
    </source>
</evidence>
<gene>
    <name evidence="9" type="ORF">CLV63_13227</name>
</gene>
<dbReference type="Pfam" id="PF06271">
    <property type="entry name" value="RDD"/>
    <property type="match status" value="1"/>
</dbReference>
<dbReference type="RefSeq" id="WP_211301547.1">
    <property type="nucleotide sequence ID" value="NZ_PYGA01000032.1"/>
</dbReference>
<keyword evidence="2" id="KW-1003">Cell membrane</keyword>
<dbReference type="GO" id="GO:0005886">
    <property type="term" value="C:plasma membrane"/>
    <property type="evidence" value="ECO:0007669"/>
    <property type="project" value="UniProtKB-SubCell"/>
</dbReference>
<dbReference type="PANTHER" id="PTHR36115">
    <property type="entry name" value="PROLINE-RICH ANTIGEN HOMOLOG-RELATED"/>
    <property type="match status" value="1"/>
</dbReference>
<protein>
    <submittedName>
        <fullName evidence="9">Putative RDD family membrane protein YckC</fullName>
    </submittedName>
</protein>
<dbReference type="SUPFAM" id="SSF81995">
    <property type="entry name" value="beta-sandwich domain of Sec23/24"/>
    <property type="match status" value="1"/>
</dbReference>
<evidence type="ECO:0000256" key="4">
    <source>
        <dbReference type="ARBA" id="ARBA00022989"/>
    </source>
</evidence>
<accession>A0A2P8CQZ7</accession>
<feature type="transmembrane region" description="Helical" evidence="7">
    <location>
        <begin position="80"/>
        <end position="104"/>
    </location>
</feature>
<keyword evidence="4 7" id="KW-1133">Transmembrane helix</keyword>
<keyword evidence="10" id="KW-1185">Reference proteome</keyword>
<dbReference type="Proteomes" id="UP000240542">
    <property type="component" value="Unassembled WGS sequence"/>
</dbReference>
<proteinExistence type="predicted"/>
<dbReference type="InterPro" id="IPR051791">
    <property type="entry name" value="Pra-immunoreactive"/>
</dbReference>
<dbReference type="EMBL" id="PYGA01000032">
    <property type="protein sequence ID" value="PSK87372.1"/>
    <property type="molecule type" value="Genomic_DNA"/>
</dbReference>
<feature type="domain" description="RDD" evidence="8">
    <location>
        <begin position="65"/>
        <end position="211"/>
    </location>
</feature>
<evidence type="ECO:0000256" key="5">
    <source>
        <dbReference type="ARBA" id="ARBA00023136"/>
    </source>
</evidence>
<organism evidence="9 10">
    <name type="scientific">Murinocardiopsis flavida</name>
    <dbReference type="NCBI Taxonomy" id="645275"/>
    <lineage>
        <taxon>Bacteria</taxon>
        <taxon>Bacillati</taxon>
        <taxon>Actinomycetota</taxon>
        <taxon>Actinomycetes</taxon>
        <taxon>Streptosporangiales</taxon>
        <taxon>Nocardiopsidaceae</taxon>
        <taxon>Murinocardiopsis</taxon>
    </lineage>
</organism>
<reference evidence="9 10" key="1">
    <citation type="submission" date="2018-03" db="EMBL/GenBank/DDBJ databases">
        <title>Genomic Encyclopedia of Archaeal and Bacterial Type Strains, Phase II (KMG-II): from individual species to whole genera.</title>
        <authorList>
            <person name="Goeker M."/>
        </authorList>
    </citation>
    <scope>NUCLEOTIDE SEQUENCE [LARGE SCALE GENOMIC DNA]</scope>
    <source>
        <strain evidence="9 10">DSM 45312</strain>
    </source>
</reference>
<name>A0A2P8CQZ7_9ACTN</name>
<evidence type="ECO:0000313" key="9">
    <source>
        <dbReference type="EMBL" id="PSK87372.1"/>
    </source>
</evidence>
<evidence type="ECO:0000259" key="8">
    <source>
        <dbReference type="Pfam" id="PF06271"/>
    </source>
</evidence>
<feature type="transmembrane region" description="Helical" evidence="7">
    <location>
        <begin position="116"/>
        <end position="139"/>
    </location>
</feature>